<feature type="repeat" description="WD" evidence="3">
    <location>
        <begin position="397"/>
        <end position="429"/>
    </location>
</feature>
<gene>
    <name evidence="6" type="ORF">NIES46_12480</name>
</gene>
<dbReference type="InterPro" id="IPR036322">
    <property type="entry name" value="WD40_repeat_dom_sf"/>
</dbReference>
<dbReference type="SUPFAM" id="SSF56112">
    <property type="entry name" value="Protein kinase-like (PK-like)"/>
    <property type="match status" value="1"/>
</dbReference>
<dbReference type="PROSITE" id="PS50011">
    <property type="entry name" value="PROTEIN_KINASE_DOM"/>
    <property type="match status" value="1"/>
</dbReference>
<dbReference type="Gene3D" id="2.130.10.10">
    <property type="entry name" value="YVTN repeat-like/Quinoprotein amine dehydrogenase"/>
    <property type="match status" value="3"/>
</dbReference>
<evidence type="ECO:0000256" key="4">
    <source>
        <dbReference type="PROSITE-ProRule" id="PRU10141"/>
    </source>
</evidence>
<dbReference type="PROSITE" id="PS00107">
    <property type="entry name" value="PROTEIN_KINASE_ATP"/>
    <property type="match status" value="1"/>
</dbReference>
<sequence>MTTEQIIAGRYRIIKLLGEGGFSTTYLAIDQQNAATSPCVVKQFSPQLKGRESINKASELFELEATRLQSLGKHPQIAQIFNYFKIDNIQYMVLEYIEGDNLSEILAKRGVFNESQIRYLLNNLLPVLEFVHSENIIHRDIKPENIIRSANGQLVLVDFGAAKEAIGSALLRTGTIIGTPEYIAPEQLRGKATFASDLYSLGVTCLNLLTQMSPFDLFDTGEFCWVWHDYLVNNPISDELTQILNRLIEDATNHRYQSAAEVRQDLNARSNQLSVITQPVSFPTPKIPTAKNSVSWKRPQTLSDYWSSVSGVAFSPDGNILAGGSFDRTIRLWRPDTGEWMMSLLGSSQPILAIAFSRDGKLLAGGSGDGHIHIWNLETSEEVIAIAAHETDRVSMSITFGPQGDIIASGSDDGTVKIWKLSTCQLFHNLQHLRGINGIAISPNGKLLAAASSDNSIHLWEVNSGEHQGQLLGHERDINAIAFSRDGQILASASSDNTIKLWDLETQQLRQTLTGHEDWVRSVAFIQSPDQDQKFLLVSGSADRTIKIWDLDQGSAIDTLVGHTKDINAIAISPNHRTIASGSSDNTIKIWRRE</sequence>
<dbReference type="PROSITE" id="PS00678">
    <property type="entry name" value="WD_REPEATS_1"/>
    <property type="match status" value="4"/>
</dbReference>
<dbReference type="EMBL" id="BIMW01000065">
    <property type="protein sequence ID" value="GCE93199.1"/>
    <property type="molecule type" value="Genomic_DNA"/>
</dbReference>
<dbReference type="GeneID" id="301682144"/>
<dbReference type="InterPro" id="IPR019775">
    <property type="entry name" value="WD40_repeat_CS"/>
</dbReference>
<name>A0A5M3T6T6_LIMPL</name>
<dbReference type="PANTHER" id="PTHR44129">
    <property type="entry name" value="WD REPEAT-CONTAINING PROTEIN POP1"/>
    <property type="match status" value="1"/>
</dbReference>
<keyword evidence="1 3" id="KW-0853">WD repeat</keyword>
<dbReference type="CDD" id="cd14014">
    <property type="entry name" value="STKc_PknB_like"/>
    <property type="match status" value="1"/>
</dbReference>
<dbReference type="InterPro" id="IPR050349">
    <property type="entry name" value="WD_LIS1/nudF_dynein_reg"/>
</dbReference>
<dbReference type="PROSITE" id="PS50294">
    <property type="entry name" value="WD_REPEATS_REGION"/>
    <property type="match status" value="7"/>
</dbReference>
<dbReference type="RefSeq" id="WP_006617726.1">
    <property type="nucleotide sequence ID" value="NZ_BIMW01000065.1"/>
</dbReference>
<dbReference type="InterPro" id="IPR017441">
    <property type="entry name" value="Protein_kinase_ATP_BS"/>
</dbReference>
<feature type="repeat" description="WD" evidence="3">
    <location>
        <begin position="560"/>
        <end position="594"/>
    </location>
</feature>
<keyword evidence="6" id="KW-0723">Serine/threonine-protein kinase</keyword>
<evidence type="ECO:0000256" key="2">
    <source>
        <dbReference type="ARBA" id="ARBA00022737"/>
    </source>
</evidence>
<dbReference type="GO" id="GO:0004674">
    <property type="term" value="F:protein serine/threonine kinase activity"/>
    <property type="evidence" value="ECO:0007669"/>
    <property type="project" value="UniProtKB-KW"/>
</dbReference>
<feature type="domain" description="Protein kinase" evidence="5">
    <location>
        <begin position="11"/>
        <end position="267"/>
    </location>
</feature>
<keyword evidence="4" id="KW-0067">ATP-binding</keyword>
<feature type="repeat" description="WD" evidence="3">
    <location>
        <begin position="344"/>
        <end position="385"/>
    </location>
</feature>
<dbReference type="InterPro" id="IPR011009">
    <property type="entry name" value="Kinase-like_dom_sf"/>
</dbReference>
<feature type="binding site" evidence="4">
    <location>
        <position position="42"/>
    </location>
    <ligand>
        <name>ATP</name>
        <dbReference type="ChEBI" id="CHEBI:30616"/>
    </ligand>
</feature>
<keyword evidence="6" id="KW-0418">Kinase</keyword>
<accession>A0A5M3T6T6</accession>
<reference evidence="6 7" key="1">
    <citation type="journal article" date="2019" name="J Genomics">
        <title>The Draft Genome of a Hydrogen-producing Cyanobacterium, Arthrospira platensis NIES-46.</title>
        <authorList>
            <person name="Suzuki S."/>
            <person name="Yamaguchi H."/>
            <person name="Kawachi M."/>
        </authorList>
    </citation>
    <scope>NUCLEOTIDE SEQUENCE [LARGE SCALE GENOMIC DNA]</scope>
    <source>
        <strain evidence="6 7">NIES-46</strain>
    </source>
</reference>
<dbReference type="Pfam" id="PF00069">
    <property type="entry name" value="Pkinase"/>
    <property type="match status" value="1"/>
</dbReference>
<evidence type="ECO:0000256" key="1">
    <source>
        <dbReference type="ARBA" id="ARBA00022574"/>
    </source>
</evidence>
<dbReference type="InterPro" id="IPR056829">
    <property type="entry name" value="Beta-prop_TEP1_2nd"/>
</dbReference>
<organism evidence="6 7">
    <name type="scientific">Limnospira platensis NIES-46</name>
    <dbReference type="NCBI Taxonomy" id="1236695"/>
    <lineage>
        <taxon>Bacteria</taxon>
        <taxon>Bacillati</taxon>
        <taxon>Cyanobacteriota</taxon>
        <taxon>Cyanophyceae</taxon>
        <taxon>Oscillatoriophycideae</taxon>
        <taxon>Oscillatoriales</taxon>
        <taxon>Sirenicapillariaceae</taxon>
        <taxon>Limnospira</taxon>
    </lineage>
</organism>
<feature type="repeat" description="WD" evidence="3">
    <location>
        <begin position="429"/>
        <end position="470"/>
    </location>
</feature>
<dbReference type="InterPro" id="IPR001680">
    <property type="entry name" value="WD40_rpt"/>
</dbReference>
<evidence type="ECO:0000259" key="5">
    <source>
        <dbReference type="PROSITE" id="PS50011"/>
    </source>
</evidence>
<feature type="repeat" description="WD" evidence="3">
    <location>
        <begin position="471"/>
        <end position="512"/>
    </location>
</feature>
<dbReference type="InterPro" id="IPR000719">
    <property type="entry name" value="Prot_kinase_dom"/>
</dbReference>
<dbReference type="Gene3D" id="1.10.510.10">
    <property type="entry name" value="Transferase(Phosphotransferase) domain 1"/>
    <property type="match status" value="1"/>
</dbReference>
<protein>
    <submittedName>
        <fullName evidence="6">Serine/threonine protein kinase with WD-40 repeats</fullName>
    </submittedName>
</protein>
<dbReference type="SMART" id="SM00220">
    <property type="entry name" value="S_TKc"/>
    <property type="match status" value="1"/>
</dbReference>
<dbReference type="PROSITE" id="PS50082">
    <property type="entry name" value="WD_REPEATS_2"/>
    <property type="match status" value="7"/>
</dbReference>
<dbReference type="Proteomes" id="UP000326169">
    <property type="component" value="Unassembled WGS sequence"/>
</dbReference>
<dbReference type="InterPro" id="IPR015943">
    <property type="entry name" value="WD40/YVTN_repeat-like_dom_sf"/>
</dbReference>
<dbReference type="Gene3D" id="3.30.200.20">
    <property type="entry name" value="Phosphorylase Kinase, domain 1"/>
    <property type="match status" value="1"/>
</dbReference>
<keyword evidence="7" id="KW-1185">Reference proteome</keyword>
<feature type="repeat" description="WD" evidence="3">
    <location>
        <begin position="302"/>
        <end position="343"/>
    </location>
</feature>
<dbReference type="CDD" id="cd00200">
    <property type="entry name" value="WD40"/>
    <property type="match status" value="1"/>
</dbReference>
<evidence type="ECO:0000256" key="3">
    <source>
        <dbReference type="PROSITE-ProRule" id="PRU00221"/>
    </source>
</evidence>
<dbReference type="InterPro" id="IPR020472">
    <property type="entry name" value="WD40_PAC1"/>
</dbReference>
<feature type="repeat" description="WD" evidence="3">
    <location>
        <begin position="513"/>
        <end position="559"/>
    </location>
</feature>
<proteinExistence type="predicted"/>
<keyword evidence="6" id="KW-0808">Transferase</keyword>
<keyword evidence="4" id="KW-0547">Nucleotide-binding</keyword>
<dbReference type="Pfam" id="PF00400">
    <property type="entry name" value="WD40"/>
    <property type="match status" value="2"/>
</dbReference>
<keyword evidence="2" id="KW-0677">Repeat</keyword>
<evidence type="ECO:0000313" key="6">
    <source>
        <dbReference type="EMBL" id="GCE93199.1"/>
    </source>
</evidence>
<dbReference type="Pfam" id="PF25047">
    <property type="entry name" value="Beta-prop_TEP1_2nd"/>
    <property type="match status" value="1"/>
</dbReference>
<evidence type="ECO:0000313" key="7">
    <source>
        <dbReference type="Proteomes" id="UP000326169"/>
    </source>
</evidence>
<dbReference type="SMART" id="SM00320">
    <property type="entry name" value="WD40"/>
    <property type="match status" value="7"/>
</dbReference>
<dbReference type="PRINTS" id="PR00320">
    <property type="entry name" value="GPROTEINBRPT"/>
</dbReference>
<dbReference type="SUPFAM" id="SSF50978">
    <property type="entry name" value="WD40 repeat-like"/>
    <property type="match status" value="1"/>
</dbReference>
<comment type="caution">
    <text evidence="6">The sequence shown here is derived from an EMBL/GenBank/DDBJ whole genome shotgun (WGS) entry which is preliminary data.</text>
</comment>